<name>A0A6J1U910_9SAUR</name>
<reference evidence="5" key="1">
    <citation type="submission" date="2025-08" db="UniProtKB">
        <authorList>
            <consortium name="RefSeq"/>
        </authorList>
    </citation>
    <scope>IDENTIFICATION</scope>
</reference>
<dbReference type="RefSeq" id="XP_026524978.1">
    <property type="nucleotide sequence ID" value="XM_026669193.1"/>
</dbReference>
<gene>
    <name evidence="5" type="primary">PSTK</name>
</gene>
<feature type="region of interest" description="Disordered" evidence="3">
    <location>
        <begin position="1"/>
        <end position="20"/>
    </location>
</feature>
<dbReference type="Gene3D" id="3.40.50.300">
    <property type="entry name" value="P-loop containing nucleotide triphosphate hydrolases"/>
    <property type="match status" value="1"/>
</dbReference>
<accession>A0A6J1U910</accession>
<keyword evidence="5" id="KW-0808">Transferase</keyword>
<dbReference type="GO" id="GO:0000049">
    <property type="term" value="F:tRNA binding"/>
    <property type="evidence" value="ECO:0007669"/>
    <property type="project" value="TreeGrafter"/>
</dbReference>
<dbReference type="PANTHER" id="PTHR20873:SF0">
    <property type="entry name" value="L-SERYL-TRNA(SEC) KINASE"/>
    <property type="match status" value="1"/>
</dbReference>
<evidence type="ECO:0000256" key="3">
    <source>
        <dbReference type="SAM" id="MobiDB-lite"/>
    </source>
</evidence>
<proteinExistence type="predicted"/>
<organism evidence="4 5">
    <name type="scientific">Notechis scutatus</name>
    <name type="common">mainland tiger snake</name>
    <dbReference type="NCBI Taxonomy" id="8663"/>
    <lineage>
        <taxon>Eukaryota</taxon>
        <taxon>Metazoa</taxon>
        <taxon>Chordata</taxon>
        <taxon>Craniata</taxon>
        <taxon>Vertebrata</taxon>
        <taxon>Euteleostomi</taxon>
        <taxon>Lepidosauria</taxon>
        <taxon>Squamata</taxon>
        <taxon>Bifurcata</taxon>
        <taxon>Unidentata</taxon>
        <taxon>Episquamata</taxon>
        <taxon>Toxicofera</taxon>
        <taxon>Serpentes</taxon>
        <taxon>Colubroidea</taxon>
        <taxon>Elapidae</taxon>
        <taxon>Hydrophiinae</taxon>
        <taxon>Notechis</taxon>
    </lineage>
</organism>
<dbReference type="Pfam" id="PF08433">
    <property type="entry name" value="KTI12"/>
    <property type="match status" value="2"/>
</dbReference>
<dbReference type="GO" id="GO:0016301">
    <property type="term" value="F:kinase activity"/>
    <property type="evidence" value="ECO:0007669"/>
    <property type="project" value="UniProtKB-KW"/>
</dbReference>
<sequence length="383" mass="44393">MDRQNRTEIIDPINKSGREEHQTVSSLVSQKFHQGETMEQERVGGHQLGLCVLCGLPAAGKTRIAQALSSSLRKCKGWSCILLSYDDLIPLEAFSETEISHWRSYRHELLLYLEHFLQALIKGRHYVPPSNRTETMWKSFSSCLIEQGLISAGTEDSAFCQYLIDFIPLRPIYFILDDNFYYRSMRYEVYQLARQYSLGFCQLFLDSQVEVCLERNSQRKEPLPEETIFAMAQKLECPNPKKYTWEQNSLILKSAEFSFEDNLQVFNLLSSALENPVKSMEENAEEKEMDRAICASNVLHQADQALRRTISETMQKAKAKGLTPSEMKILSEELNKQKVEFLEKIKQKTNKENQFYVENSPFNITSVFSQETDDIVKKYLNKH</sequence>
<dbReference type="GO" id="GO:0005524">
    <property type="term" value="F:ATP binding"/>
    <property type="evidence" value="ECO:0007669"/>
    <property type="project" value="UniProtKB-KW"/>
</dbReference>
<evidence type="ECO:0000256" key="2">
    <source>
        <dbReference type="ARBA" id="ARBA00022840"/>
    </source>
</evidence>
<evidence type="ECO:0000256" key="1">
    <source>
        <dbReference type="ARBA" id="ARBA00022741"/>
    </source>
</evidence>
<dbReference type="KEGG" id="nss:113413139"/>
<dbReference type="AlphaFoldDB" id="A0A6J1U910"/>
<keyword evidence="2" id="KW-0067">ATP-binding</keyword>
<keyword evidence="5" id="KW-0418">Kinase</keyword>
<dbReference type="PANTHER" id="PTHR20873">
    <property type="entry name" value="L-SERYL-TRNA(SEC) KINASE"/>
    <property type="match status" value="1"/>
</dbReference>
<dbReference type="InterPro" id="IPR027417">
    <property type="entry name" value="P-loop_NTPase"/>
</dbReference>
<keyword evidence="1" id="KW-0547">Nucleotide-binding</keyword>
<evidence type="ECO:0000313" key="5">
    <source>
        <dbReference type="RefSeq" id="XP_026524978.1"/>
    </source>
</evidence>
<evidence type="ECO:0000313" key="4">
    <source>
        <dbReference type="Proteomes" id="UP000504612"/>
    </source>
</evidence>
<dbReference type="InterPro" id="IPR052648">
    <property type="entry name" value="Ser-tRNA(Sec)_kinase"/>
</dbReference>
<dbReference type="SUPFAM" id="SSF52540">
    <property type="entry name" value="P-loop containing nucleoside triphosphate hydrolases"/>
    <property type="match status" value="1"/>
</dbReference>
<dbReference type="CTD" id="118672"/>
<dbReference type="InterPro" id="IPR020028">
    <property type="entry name" value="L-seryl-tRNA_Sec_kinase_euk"/>
</dbReference>
<dbReference type="Proteomes" id="UP000504612">
    <property type="component" value="Unplaced"/>
</dbReference>
<keyword evidence="4" id="KW-1185">Reference proteome</keyword>
<dbReference type="GeneID" id="113413139"/>
<dbReference type="InterPro" id="IPR013641">
    <property type="entry name" value="KTI12/PSTK"/>
</dbReference>
<protein>
    <submittedName>
        <fullName evidence="5">L-seryl-tRNA(Sec) kinase isoform X1</fullName>
    </submittedName>
</protein>
<dbReference type="NCBIfam" id="TIGR03575">
    <property type="entry name" value="selen_PSTK_euk"/>
    <property type="match status" value="1"/>
</dbReference>